<name>A0A2I3HG89_NOMLE</name>
<reference evidence="1" key="3">
    <citation type="submission" date="2025-09" db="UniProtKB">
        <authorList>
            <consortium name="Ensembl"/>
        </authorList>
    </citation>
    <scope>IDENTIFICATION</scope>
</reference>
<dbReference type="EMBL" id="ADFV01035949">
    <property type="status" value="NOT_ANNOTATED_CDS"/>
    <property type="molecule type" value="Genomic_DNA"/>
</dbReference>
<dbReference type="EMBL" id="ADFV01035955">
    <property type="status" value="NOT_ANNOTATED_CDS"/>
    <property type="molecule type" value="Genomic_DNA"/>
</dbReference>
<dbReference type="AlphaFoldDB" id="A0A2I3HG89"/>
<reference evidence="1" key="2">
    <citation type="submission" date="2025-08" db="UniProtKB">
        <authorList>
            <consortium name="Ensembl"/>
        </authorList>
    </citation>
    <scope>IDENTIFICATION</scope>
</reference>
<dbReference type="EMBL" id="ADFV01035950">
    <property type="status" value="NOT_ANNOTATED_CDS"/>
    <property type="molecule type" value="Genomic_DNA"/>
</dbReference>
<dbReference type="EMBL" id="ADFV01035954">
    <property type="status" value="NOT_ANNOTATED_CDS"/>
    <property type="molecule type" value="Genomic_DNA"/>
</dbReference>
<keyword evidence="2" id="KW-1185">Reference proteome</keyword>
<gene>
    <name evidence="1" type="primary">SMAD3</name>
</gene>
<dbReference type="Proteomes" id="UP000001073">
    <property type="component" value="Chromosome 6"/>
</dbReference>
<protein>
    <submittedName>
        <fullName evidence="1">SMAD family member 3</fullName>
    </submittedName>
</protein>
<dbReference type="EMBL" id="ADFV01035952">
    <property type="status" value="NOT_ANNOTATED_CDS"/>
    <property type="molecule type" value="Genomic_DNA"/>
</dbReference>
<sequence>MGGWTPLLRGPVWRRVRQPMEMGQCSEMLHKCGLLSQTVDRAYVLSEDQLCPWMAGCRCPIGRGSLMSSTAACGDGRTCTATTSCGPWSCVSSPSI</sequence>
<evidence type="ECO:0000313" key="2">
    <source>
        <dbReference type="Proteomes" id="UP000001073"/>
    </source>
</evidence>
<proteinExistence type="predicted"/>
<dbReference type="EMBL" id="ADFV01035953">
    <property type="status" value="NOT_ANNOTATED_CDS"/>
    <property type="molecule type" value="Genomic_DNA"/>
</dbReference>
<evidence type="ECO:0000313" key="1">
    <source>
        <dbReference type="Ensembl" id="ENSNLEP00000042634.1"/>
    </source>
</evidence>
<reference evidence="1 2" key="1">
    <citation type="submission" date="2012-10" db="EMBL/GenBank/DDBJ databases">
        <authorList>
            <consortium name="Gibbon Genome Sequencing Consortium"/>
        </authorList>
    </citation>
    <scope>NUCLEOTIDE SEQUENCE [LARGE SCALE GENOMIC DNA]</scope>
</reference>
<accession>A0A2I3HG89</accession>
<dbReference type="EMBL" id="ADFV01035948">
    <property type="status" value="NOT_ANNOTATED_CDS"/>
    <property type="molecule type" value="Genomic_DNA"/>
</dbReference>
<dbReference type="Ensembl" id="ENSNLET00000040041.1">
    <property type="protein sequence ID" value="ENSNLEP00000042634.1"/>
    <property type="gene ID" value="ENSNLEG00000012983.3"/>
</dbReference>
<dbReference type="GeneTree" id="ENSGT00940000153499"/>
<organism evidence="1 2">
    <name type="scientific">Nomascus leucogenys</name>
    <name type="common">Northern white-cheeked gibbon</name>
    <name type="synonym">Hylobates leucogenys</name>
    <dbReference type="NCBI Taxonomy" id="61853"/>
    <lineage>
        <taxon>Eukaryota</taxon>
        <taxon>Metazoa</taxon>
        <taxon>Chordata</taxon>
        <taxon>Craniata</taxon>
        <taxon>Vertebrata</taxon>
        <taxon>Euteleostomi</taxon>
        <taxon>Mammalia</taxon>
        <taxon>Eutheria</taxon>
        <taxon>Euarchontoglires</taxon>
        <taxon>Primates</taxon>
        <taxon>Haplorrhini</taxon>
        <taxon>Catarrhini</taxon>
        <taxon>Hylobatidae</taxon>
        <taxon>Nomascus</taxon>
    </lineage>
</organism>
<dbReference type="EMBL" id="ADFV01035951">
    <property type="status" value="NOT_ANNOTATED_CDS"/>
    <property type="molecule type" value="Genomic_DNA"/>
</dbReference>